<evidence type="ECO:0000256" key="12">
    <source>
        <dbReference type="ARBA" id="ARBA00023310"/>
    </source>
</evidence>
<keyword evidence="8" id="KW-0406">Ion transport</keyword>
<dbReference type="OrthoDB" id="270171at2759"/>
<keyword evidence="12" id="KW-0066">ATP synthesis</keyword>
<keyword evidence="19" id="KW-1185">Reference proteome</keyword>
<comment type="subunit">
    <text evidence="3">F-type ATPases have 2 components, CF(1) - the catalytic core - and CF(0) - the membrane proton channel. CF(1) has five subunits: alpha(3), beta(3), gamma(1), delta(1), epsilon(1). CF(0) has three main subunits: a, b and c.</text>
</comment>
<dbReference type="Pfam" id="PF02823">
    <property type="entry name" value="ATP-synt_DE_N"/>
    <property type="match status" value="1"/>
</dbReference>
<keyword evidence="9" id="KW-0496">Mitochondrion</keyword>
<dbReference type="InterPro" id="IPR036771">
    <property type="entry name" value="ATPsynth_dsu/esu_N"/>
</dbReference>
<accession>A0A087GNG0</accession>
<keyword evidence="10" id="KW-0472">Membrane</keyword>
<evidence type="ECO:0000313" key="19">
    <source>
        <dbReference type="Proteomes" id="UP000029120"/>
    </source>
</evidence>
<evidence type="ECO:0000256" key="5">
    <source>
        <dbReference type="ARBA" id="ARBA00022781"/>
    </source>
</evidence>
<dbReference type="AlphaFoldDB" id="A0A087GNG0"/>
<evidence type="ECO:0000256" key="6">
    <source>
        <dbReference type="ARBA" id="ARBA00022792"/>
    </source>
</evidence>
<evidence type="ECO:0000313" key="18">
    <source>
        <dbReference type="EMBL" id="KFK31412.1"/>
    </source>
</evidence>
<dbReference type="OMA" id="IPIMDPP"/>
<evidence type="ECO:0000256" key="13">
    <source>
        <dbReference type="ARBA" id="ARBA00045605"/>
    </source>
</evidence>
<evidence type="ECO:0000256" key="1">
    <source>
        <dbReference type="ARBA" id="ARBA00004273"/>
    </source>
</evidence>
<dbReference type="GO" id="GO:0046933">
    <property type="term" value="F:proton-transporting ATP synthase activity, rotational mechanism"/>
    <property type="evidence" value="ECO:0007669"/>
    <property type="project" value="InterPro"/>
</dbReference>
<dbReference type="HAMAP" id="MF_00530">
    <property type="entry name" value="ATP_synth_epsil_bac"/>
    <property type="match status" value="1"/>
</dbReference>
<evidence type="ECO:0000259" key="17">
    <source>
        <dbReference type="Pfam" id="PF02823"/>
    </source>
</evidence>
<organism evidence="18 19">
    <name type="scientific">Arabis alpina</name>
    <name type="common">Alpine rock-cress</name>
    <dbReference type="NCBI Taxonomy" id="50452"/>
    <lineage>
        <taxon>Eukaryota</taxon>
        <taxon>Viridiplantae</taxon>
        <taxon>Streptophyta</taxon>
        <taxon>Embryophyta</taxon>
        <taxon>Tracheophyta</taxon>
        <taxon>Spermatophyta</taxon>
        <taxon>Magnoliopsida</taxon>
        <taxon>eudicotyledons</taxon>
        <taxon>Gunneridae</taxon>
        <taxon>Pentapetalae</taxon>
        <taxon>rosids</taxon>
        <taxon>malvids</taxon>
        <taxon>Brassicales</taxon>
        <taxon>Brassicaceae</taxon>
        <taxon>Arabideae</taxon>
        <taxon>Arabis</taxon>
    </lineage>
</organism>
<comment type="function">
    <text evidence="13">Mitochondrial membrane ATP synthase (F(1)F(0) ATP synthase or Complex V) produces ATP from ADP in the presence of a proton gradient across the membrane which is generated by electron transport complexes of the respiratory chain. F-type ATPases consist of two structural domains, F(1) - containing the extramembraneous catalytic core, and F(0) - containing the membrane proton channel, linked together by a central stalk and a peripheral stalk. During catalysis, ATP turnover in the catalytic domain of F(1) is coupled via a rotary mechanism of the central stalk subunits to proton translocation. Part of the complex F(1) domain and of the central stalk which is part of the complex rotary element. Rotation of the central stalk against the surrounding alpha(3)beta(3) subunits leads to hydrolysis of ATP in three separate catalytic sites on the beta subunits.</text>
</comment>
<dbReference type="SUPFAM" id="SSF51344">
    <property type="entry name" value="Epsilon subunit of F1F0-ATP synthase N-terminal domain"/>
    <property type="match status" value="1"/>
</dbReference>
<evidence type="ECO:0000256" key="9">
    <source>
        <dbReference type="ARBA" id="ARBA00023128"/>
    </source>
</evidence>
<dbReference type="Proteomes" id="UP000029120">
    <property type="component" value="Chromosome 6"/>
</dbReference>
<name>A0A087GNG0_ARAAL</name>
<keyword evidence="4" id="KW-0813">Transport</keyword>
<evidence type="ECO:0000256" key="14">
    <source>
        <dbReference type="ARBA" id="ARBA00067584"/>
    </source>
</evidence>
<evidence type="ECO:0000256" key="15">
    <source>
        <dbReference type="ARBA" id="ARBA00078690"/>
    </source>
</evidence>
<dbReference type="CDD" id="cd12152">
    <property type="entry name" value="F1-ATPase_delta"/>
    <property type="match status" value="1"/>
</dbReference>
<evidence type="ECO:0000256" key="8">
    <source>
        <dbReference type="ARBA" id="ARBA00023065"/>
    </source>
</evidence>
<dbReference type="Gramene" id="KFK31412">
    <property type="protein sequence ID" value="KFK31412"/>
    <property type="gene ID" value="AALP_AA6G108600"/>
</dbReference>
<keyword evidence="11" id="KW-0139">CF(1)</keyword>
<dbReference type="Gene3D" id="2.60.15.10">
    <property type="entry name" value="F0F1 ATP synthase delta/epsilon subunit, N-terminal"/>
    <property type="match status" value="1"/>
</dbReference>
<keyword evidence="7" id="KW-0809">Transit peptide</keyword>
<dbReference type="Gene3D" id="1.20.5.440">
    <property type="entry name" value="ATP synthase delta/epsilon subunit, C-terminal domain"/>
    <property type="match status" value="1"/>
</dbReference>
<dbReference type="InterPro" id="IPR001469">
    <property type="entry name" value="ATP_synth_F1_dsu/esu"/>
</dbReference>
<protein>
    <recommendedName>
        <fullName evidence="14">ATP synthase subunit delta', mitochondrial</fullName>
    </recommendedName>
    <alternativeName>
        <fullName evidence="15">F-ATPase delta' subunit</fullName>
    </alternativeName>
</protein>
<dbReference type="PANTHER" id="PTHR13822">
    <property type="entry name" value="ATP SYNTHASE DELTA/EPSILON CHAIN"/>
    <property type="match status" value="1"/>
</dbReference>
<dbReference type="EMBL" id="CM002874">
    <property type="protein sequence ID" value="KFK31412.1"/>
    <property type="molecule type" value="Genomic_DNA"/>
</dbReference>
<evidence type="ECO:0000256" key="16">
    <source>
        <dbReference type="SAM" id="MobiDB-lite"/>
    </source>
</evidence>
<evidence type="ECO:0000256" key="11">
    <source>
        <dbReference type="ARBA" id="ARBA00023196"/>
    </source>
</evidence>
<feature type="domain" description="ATP synthase F1 complex delta/epsilon subunit N-terminal" evidence="17">
    <location>
        <begin position="71"/>
        <end position="143"/>
    </location>
</feature>
<reference evidence="19" key="1">
    <citation type="journal article" date="2015" name="Nat. Plants">
        <title>Genome expansion of Arabis alpina linked with retrotransposition and reduced symmetric DNA methylation.</title>
        <authorList>
            <person name="Willing E.M."/>
            <person name="Rawat V."/>
            <person name="Mandakova T."/>
            <person name="Maumus F."/>
            <person name="James G.V."/>
            <person name="Nordstroem K.J."/>
            <person name="Becker C."/>
            <person name="Warthmann N."/>
            <person name="Chica C."/>
            <person name="Szarzynska B."/>
            <person name="Zytnicki M."/>
            <person name="Albani M.C."/>
            <person name="Kiefer C."/>
            <person name="Bergonzi S."/>
            <person name="Castaings L."/>
            <person name="Mateos J.L."/>
            <person name="Berns M.C."/>
            <person name="Bujdoso N."/>
            <person name="Piofczyk T."/>
            <person name="de Lorenzo L."/>
            <person name="Barrero-Sicilia C."/>
            <person name="Mateos I."/>
            <person name="Piednoel M."/>
            <person name="Hagmann J."/>
            <person name="Chen-Min-Tao R."/>
            <person name="Iglesias-Fernandez R."/>
            <person name="Schuster S.C."/>
            <person name="Alonso-Blanco C."/>
            <person name="Roudier F."/>
            <person name="Carbonero P."/>
            <person name="Paz-Ares J."/>
            <person name="Davis S.J."/>
            <person name="Pecinka A."/>
            <person name="Quesneville H."/>
            <person name="Colot V."/>
            <person name="Lysak M.A."/>
            <person name="Weigel D."/>
            <person name="Coupland G."/>
            <person name="Schneeberger K."/>
        </authorList>
    </citation>
    <scope>NUCLEOTIDE SEQUENCE [LARGE SCALE GENOMIC DNA]</scope>
    <source>
        <strain evidence="19">cv. Pajares</strain>
    </source>
</reference>
<dbReference type="InterPro" id="IPR020546">
    <property type="entry name" value="ATP_synth_F1_dsu/esu_N"/>
</dbReference>
<evidence type="ECO:0000256" key="4">
    <source>
        <dbReference type="ARBA" id="ARBA00022448"/>
    </source>
</evidence>
<comment type="subcellular location">
    <subcellularLocation>
        <location evidence="1">Mitochondrion inner membrane</location>
    </subcellularLocation>
</comment>
<evidence type="ECO:0000256" key="7">
    <source>
        <dbReference type="ARBA" id="ARBA00022946"/>
    </source>
</evidence>
<dbReference type="GO" id="GO:0005743">
    <property type="term" value="C:mitochondrial inner membrane"/>
    <property type="evidence" value="ECO:0007669"/>
    <property type="project" value="UniProtKB-SubCell"/>
</dbReference>
<feature type="region of interest" description="Disordered" evidence="16">
    <location>
        <begin position="45"/>
        <end position="64"/>
    </location>
</feature>
<evidence type="ECO:0000256" key="3">
    <source>
        <dbReference type="ARBA" id="ARBA00011648"/>
    </source>
</evidence>
<keyword evidence="5" id="KW-0375">Hydrogen ion transport</keyword>
<gene>
    <name evidence="18" type="ordered locus">AALP_Aa6g108600</name>
</gene>
<dbReference type="eggNOG" id="KOG1758">
    <property type="taxonomic scope" value="Eukaryota"/>
</dbReference>
<keyword evidence="6" id="KW-0999">Mitochondrion inner membrane</keyword>
<evidence type="ECO:0000256" key="10">
    <source>
        <dbReference type="ARBA" id="ARBA00023136"/>
    </source>
</evidence>
<evidence type="ECO:0000256" key="2">
    <source>
        <dbReference type="ARBA" id="ARBA00005712"/>
    </source>
</evidence>
<dbReference type="GO" id="GO:0045259">
    <property type="term" value="C:proton-transporting ATP synthase complex"/>
    <property type="evidence" value="ECO:0007669"/>
    <property type="project" value="UniProtKB-KW"/>
</dbReference>
<dbReference type="FunFam" id="2.60.15.10:FF:000005">
    <property type="entry name" value="ATP synthase delta"/>
    <property type="match status" value="1"/>
</dbReference>
<proteinExistence type="inferred from homology"/>
<sequence length="201" mass="21398">MFRQASRLLSRSVAVASATSRRAFSTELPSTLDSTFVESWKKVAPNMDPPQTPSSFMKPRPSTPSSLPTKLTVNFVLPYASELSGKEVDMVIIPATTGQMGVLPGHVPTIAELKPGIMSVHEGTDIKKYFVSSGFAFLHANSVADIIAIEAVPLEQIDASQVQKGLAEFTQKLASATTDLEKAEAQIGVEVHSAINAALTG</sequence>
<comment type="similarity">
    <text evidence="2">Belongs to the ATPase epsilon chain family.</text>
</comment>
<dbReference type="PANTHER" id="PTHR13822:SF22">
    <property type="entry name" value="ATP SYNTHASE SUBUNIT DELTA', MITOCHONDRIAL"/>
    <property type="match status" value="1"/>
</dbReference>